<keyword evidence="2" id="KW-1185">Reference proteome</keyword>
<dbReference type="OrthoDB" id="3797359at2759"/>
<dbReference type="GeneID" id="26250547"/>
<gene>
    <name evidence="1" type="ORF">COCVIDRAFT_11443</name>
</gene>
<reference evidence="1 2" key="1">
    <citation type="journal article" date="2013" name="PLoS Genet.">
        <title>Comparative genome structure, secondary metabolite, and effector coding capacity across Cochliobolus pathogens.</title>
        <authorList>
            <person name="Condon B.J."/>
            <person name="Leng Y."/>
            <person name="Wu D."/>
            <person name="Bushley K.E."/>
            <person name="Ohm R.A."/>
            <person name="Otillar R."/>
            <person name="Martin J."/>
            <person name="Schackwitz W."/>
            <person name="Grimwood J."/>
            <person name="MohdZainudin N."/>
            <person name="Xue C."/>
            <person name="Wang R."/>
            <person name="Manning V.A."/>
            <person name="Dhillon B."/>
            <person name="Tu Z.J."/>
            <person name="Steffenson B.J."/>
            <person name="Salamov A."/>
            <person name="Sun H."/>
            <person name="Lowry S."/>
            <person name="LaButti K."/>
            <person name="Han J."/>
            <person name="Copeland A."/>
            <person name="Lindquist E."/>
            <person name="Barry K."/>
            <person name="Schmutz J."/>
            <person name="Baker S.E."/>
            <person name="Ciuffetti L.M."/>
            <person name="Grigoriev I.V."/>
            <person name="Zhong S."/>
            <person name="Turgeon B.G."/>
        </authorList>
    </citation>
    <scope>NUCLEOTIDE SEQUENCE [LARGE SCALE GENOMIC DNA]</scope>
    <source>
        <strain evidence="1 2">FI3</strain>
    </source>
</reference>
<evidence type="ECO:0000313" key="1">
    <source>
        <dbReference type="EMBL" id="EUN32540.1"/>
    </source>
</evidence>
<dbReference type="RefSeq" id="XP_014562034.1">
    <property type="nucleotide sequence ID" value="XM_014706548.1"/>
</dbReference>
<organism evidence="1 2">
    <name type="scientific">Bipolaris victoriae (strain FI3)</name>
    <name type="common">Victoria blight of oats agent</name>
    <name type="synonym">Cochliobolus victoriae</name>
    <dbReference type="NCBI Taxonomy" id="930091"/>
    <lineage>
        <taxon>Eukaryota</taxon>
        <taxon>Fungi</taxon>
        <taxon>Dikarya</taxon>
        <taxon>Ascomycota</taxon>
        <taxon>Pezizomycotina</taxon>
        <taxon>Dothideomycetes</taxon>
        <taxon>Pleosporomycetidae</taxon>
        <taxon>Pleosporales</taxon>
        <taxon>Pleosporineae</taxon>
        <taxon>Pleosporaceae</taxon>
        <taxon>Bipolaris</taxon>
    </lineage>
</organism>
<evidence type="ECO:0000313" key="2">
    <source>
        <dbReference type="Proteomes" id="UP000054337"/>
    </source>
</evidence>
<protein>
    <submittedName>
        <fullName evidence="1">Uncharacterized protein</fullName>
    </submittedName>
</protein>
<accession>W7F372</accession>
<sequence length="461" mass="52913">MFPVVRGTTIISNLLDRLEPLEPNNYIIALGKGSLQFIGSPNGYKATYIPSVLHFDLLTIPIKRITWASLGCTPDSYFFKLELINGEFTYSIGTHRPPALEEFLVNLTRSKTHKSHLRIQFGASGSFVAWSNTVWICSKVPPQLILRLQLISSYSCKKNNTTKGVFKDEPLDDVQWHSNGSFYAKKGNNDIWSFSAYSVSSAWYEMWEGLGIDERSSTIAKELAHVTISPYSKKGETFAFIKKTEPGKEPPFIVHFEGEQRHSNFTVDESNTTPPPKRYPRLDNLDGRDFRLAISKKTRQRPTNDSWDLGLNKGEELLVLRDMRRHIGWVHGSWVDFCDNKGDQDPKAAYARFMEDLDKMFIPGQLQEFPAMKSYVDDCTKVECKLQKQDESLLGICIHDLLALLEGSGRFSYEWLKEGRNLWHPDRFARFCKPEEAERLKPMAEQMFVMHGTLMDKCTRR</sequence>
<dbReference type="EMBL" id="KI968693">
    <property type="protein sequence ID" value="EUN32540.1"/>
    <property type="molecule type" value="Genomic_DNA"/>
</dbReference>
<dbReference type="Proteomes" id="UP000054337">
    <property type="component" value="Unassembled WGS sequence"/>
</dbReference>
<dbReference type="HOGENOM" id="CLU_026311_0_0_1"/>
<proteinExistence type="predicted"/>
<name>W7F372_BIPV3</name>
<dbReference type="AlphaFoldDB" id="W7F372"/>